<dbReference type="PANTHER" id="PTHR47926:SF508">
    <property type="entry name" value="PENTATRICOPEPTIDE REPEAT-CONTAINING PROTEIN"/>
    <property type="match status" value="1"/>
</dbReference>
<dbReference type="Pfam" id="PF01535">
    <property type="entry name" value="PPR"/>
    <property type="match status" value="2"/>
</dbReference>
<protein>
    <recommendedName>
        <fullName evidence="7">Pentatricopeptide repeat-containing protein</fullName>
    </recommendedName>
</protein>
<feature type="signal peptide" evidence="4">
    <location>
        <begin position="1"/>
        <end position="25"/>
    </location>
</feature>
<dbReference type="STRING" id="4565.A0A3B6GUZ1"/>
<keyword evidence="6" id="KW-1185">Reference proteome</keyword>
<dbReference type="SMR" id="A0A3B6GUZ1"/>
<evidence type="ECO:0000256" key="4">
    <source>
        <dbReference type="SAM" id="SignalP"/>
    </source>
</evidence>
<evidence type="ECO:0000256" key="1">
    <source>
        <dbReference type="ARBA" id="ARBA00022737"/>
    </source>
</evidence>
<dbReference type="PANTHER" id="PTHR47926">
    <property type="entry name" value="PENTATRICOPEPTIDE REPEAT-CONTAINING PROTEIN"/>
    <property type="match status" value="1"/>
</dbReference>
<dbReference type="FunFam" id="1.25.40.10:FF:000144">
    <property type="entry name" value="Pentatricopeptide repeat-containing protein, mitochondrial"/>
    <property type="match status" value="1"/>
</dbReference>
<evidence type="ECO:0000256" key="3">
    <source>
        <dbReference type="PROSITE-ProRule" id="PRU00708"/>
    </source>
</evidence>
<dbReference type="AlphaFoldDB" id="A0A3B6GUZ1"/>
<dbReference type="Gramene" id="TraesKAR3D01G0129770.1">
    <property type="protein sequence ID" value="cds.TraesKAR3D01G0129770.1"/>
    <property type="gene ID" value="TraesKAR3D01G0129770"/>
</dbReference>
<dbReference type="Gramene" id="TraesCLE_scaffold_084935_01G000200.1">
    <property type="protein sequence ID" value="TraesCLE_scaffold_084935_01G000200.1"/>
    <property type="gene ID" value="TraesCLE_scaffold_084935_01G000200"/>
</dbReference>
<dbReference type="InterPro" id="IPR002885">
    <property type="entry name" value="PPR_rpt"/>
</dbReference>
<dbReference type="GO" id="GO:0009451">
    <property type="term" value="P:RNA modification"/>
    <property type="evidence" value="ECO:0007669"/>
    <property type="project" value="InterPro"/>
</dbReference>
<dbReference type="GO" id="GO:0003723">
    <property type="term" value="F:RNA binding"/>
    <property type="evidence" value="ECO:0007669"/>
    <property type="project" value="InterPro"/>
</dbReference>
<dbReference type="Gramene" id="TraesCAD_scaffold_033888_01G000100.1">
    <property type="protein sequence ID" value="TraesCAD_scaffold_033888_01G000100.1"/>
    <property type="gene ID" value="TraesCAD_scaffold_033888_01G000100"/>
</dbReference>
<keyword evidence="2" id="KW-0809">Transit peptide</keyword>
<evidence type="ECO:0008006" key="7">
    <source>
        <dbReference type="Google" id="ProtNLM"/>
    </source>
</evidence>
<dbReference type="Gramene" id="TraesCS3D03G0400400.1">
    <property type="protein sequence ID" value="TraesCS3D03G0400400.1.CDS1"/>
    <property type="gene ID" value="TraesCS3D03G0400400"/>
</dbReference>
<dbReference type="Gramene" id="TraesROB_scaffold_046574_01G000100.1">
    <property type="protein sequence ID" value="TraesROB_scaffold_046574_01G000100.1"/>
    <property type="gene ID" value="TraesROB_scaffold_046574_01G000100"/>
</dbReference>
<proteinExistence type="predicted"/>
<dbReference type="InterPro" id="IPR011990">
    <property type="entry name" value="TPR-like_helical_dom_sf"/>
</dbReference>
<reference evidence="5" key="2">
    <citation type="submission" date="2018-10" db="UniProtKB">
        <authorList>
            <consortium name="EnsemblPlants"/>
        </authorList>
    </citation>
    <scope>IDENTIFICATION</scope>
</reference>
<dbReference type="Gramene" id="TraesCS3D02G184005.1">
    <property type="protein sequence ID" value="TraesCS3D02G184005.1.cds1"/>
    <property type="gene ID" value="TraesCS3D02G184005"/>
</dbReference>
<evidence type="ECO:0000313" key="5">
    <source>
        <dbReference type="EnsemblPlants" id="TraesCS3D02G184005.1.cds1"/>
    </source>
</evidence>
<feature type="repeat" description="PPR" evidence="3">
    <location>
        <begin position="153"/>
        <end position="187"/>
    </location>
</feature>
<feature type="chain" id="PRO_5043174496" description="Pentatricopeptide repeat-containing protein" evidence="4">
    <location>
        <begin position="26"/>
        <end position="282"/>
    </location>
</feature>
<evidence type="ECO:0000313" key="6">
    <source>
        <dbReference type="Proteomes" id="UP000019116"/>
    </source>
</evidence>
<dbReference type="Gramene" id="TraesWEE_scaffold_037238_01G000100.1">
    <property type="protein sequence ID" value="TraesWEE_scaffold_037238_01G000100.1"/>
    <property type="gene ID" value="TraesWEE_scaffold_037238_01G000100"/>
</dbReference>
<sequence>MLPEGPQLHALAAKLALALARTVVANSLLHLYASCGLPDAALTPAHTVVANSLLHLYASCSLPDAVLVLFRRIPTKSVVSWKTAVDALAGDSDHLNTFDLFREMQRGTSLAPDAYIVESVIGACAGAGALSLGVYAHALLLRQLGGHDDVSRDGLINNSLLDLYGKCGAVELARKVFDQMPKRDITSWNMAILTLANHGCVRESLELFDWMTWVENVVPNAITFVAVLSACNHGKMVEEGRRYFEMMVSEVQDQAEDQALRVHGGHIGKSWLHQRGSGCRVW</sequence>
<evidence type="ECO:0000256" key="2">
    <source>
        <dbReference type="ARBA" id="ARBA00022946"/>
    </source>
</evidence>
<dbReference type="OrthoDB" id="185373at2759"/>
<dbReference type="InterPro" id="IPR046960">
    <property type="entry name" value="PPR_At4g14850-like_plant"/>
</dbReference>
<name>A0A3B6GUZ1_WHEAT</name>
<accession>A0A3B6GUZ1</accession>
<dbReference type="PROSITE" id="PS51375">
    <property type="entry name" value="PPR"/>
    <property type="match status" value="1"/>
</dbReference>
<keyword evidence="1" id="KW-0677">Repeat</keyword>
<organism evidence="5">
    <name type="scientific">Triticum aestivum</name>
    <name type="common">Wheat</name>
    <dbReference type="NCBI Taxonomy" id="4565"/>
    <lineage>
        <taxon>Eukaryota</taxon>
        <taxon>Viridiplantae</taxon>
        <taxon>Streptophyta</taxon>
        <taxon>Embryophyta</taxon>
        <taxon>Tracheophyta</taxon>
        <taxon>Spermatophyta</taxon>
        <taxon>Magnoliopsida</taxon>
        <taxon>Liliopsida</taxon>
        <taxon>Poales</taxon>
        <taxon>Poaceae</taxon>
        <taxon>BOP clade</taxon>
        <taxon>Pooideae</taxon>
        <taxon>Triticodae</taxon>
        <taxon>Triticeae</taxon>
        <taxon>Triticinae</taxon>
        <taxon>Triticum</taxon>
    </lineage>
</organism>
<dbReference type="NCBIfam" id="TIGR00756">
    <property type="entry name" value="PPR"/>
    <property type="match status" value="1"/>
</dbReference>
<dbReference type="Proteomes" id="UP000019116">
    <property type="component" value="Chromosome 3D"/>
</dbReference>
<reference evidence="5" key="1">
    <citation type="submission" date="2018-08" db="EMBL/GenBank/DDBJ databases">
        <authorList>
            <person name="Rossello M."/>
        </authorList>
    </citation>
    <scope>NUCLEOTIDE SEQUENCE [LARGE SCALE GENOMIC DNA]</scope>
    <source>
        <strain evidence="5">cv. Chinese Spring</strain>
    </source>
</reference>
<dbReference type="Gene3D" id="1.25.40.10">
    <property type="entry name" value="Tetratricopeptide repeat domain"/>
    <property type="match status" value="2"/>
</dbReference>
<dbReference type="EnsemblPlants" id="TraesCS3D02G184005.1">
    <property type="protein sequence ID" value="TraesCS3D02G184005.1.cds1"/>
    <property type="gene ID" value="TraesCS3D02G184005"/>
</dbReference>
<keyword evidence="4" id="KW-0732">Signal</keyword>